<accession>A0A656A4L5</accession>
<dbReference type="InterPro" id="IPR014036">
    <property type="entry name" value="DeoR-like_C"/>
</dbReference>
<evidence type="ECO:0000259" key="1">
    <source>
        <dbReference type="Pfam" id="PF00455"/>
    </source>
</evidence>
<dbReference type="SMART" id="SM01134">
    <property type="entry name" value="DeoRC"/>
    <property type="match status" value="1"/>
</dbReference>
<feature type="domain" description="DeoR-like transcriptional repressor C-terminal sensor" evidence="1">
    <location>
        <begin position="4"/>
        <end position="119"/>
    </location>
</feature>
<name>A0A656A4L5_VIBCL</name>
<organism evidence="2 3">
    <name type="scientific">Vibrio cholerae</name>
    <dbReference type="NCBI Taxonomy" id="666"/>
    <lineage>
        <taxon>Bacteria</taxon>
        <taxon>Pseudomonadati</taxon>
        <taxon>Pseudomonadota</taxon>
        <taxon>Gammaproteobacteria</taxon>
        <taxon>Vibrionales</taxon>
        <taxon>Vibrionaceae</taxon>
        <taxon>Vibrio</taxon>
    </lineage>
</organism>
<dbReference type="InterPro" id="IPR050313">
    <property type="entry name" value="Carb_Metab_HTH_regulators"/>
</dbReference>
<dbReference type="PANTHER" id="PTHR30363:SF55">
    <property type="entry name" value="HTH-TYPE TRANSCRIPTIONAL REGULATOR ULAR"/>
    <property type="match status" value="1"/>
</dbReference>
<dbReference type="SUPFAM" id="SSF100950">
    <property type="entry name" value="NagB/RpiA/CoA transferase-like"/>
    <property type="match status" value="1"/>
</dbReference>
<dbReference type="PANTHER" id="PTHR30363">
    <property type="entry name" value="HTH-TYPE TRANSCRIPTIONAL REGULATOR SRLR-RELATED"/>
    <property type="match status" value="1"/>
</dbReference>
<dbReference type="EMBL" id="CWQY01000019">
    <property type="protein sequence ID" value="CSC95296.1"/>
    <property type="molecule type" value="Genomic_DNA"/>
</dbReference>
<evidence type="ECO:0000313" key="2">
    <source>
        <dbReference type="EMBL" id="CSC95296.1"/>
    </source>
</evidence>
<dbReference type="Pfam" id="PF00455">
    <property type="entry name" value="DeoRC"/>
    <property type="match status" value="1"/>
</dbReference>
<dbReference type="AlphaFoldDB" id="A0A656A4L5"/>
<proteinExistence type="predicted"/>
<dbReference type="InterPro" id="IPR037171">
    <property type="entry name" value="NagB/RpiA_transferase-like"/>
</dbReference>
<evidence type="ECO:0000313" key="3">
    <source>
        <dbReference type="Proteomes" id="UP000041770"/>
    </source>
</evidence>
<sequence length="140" mass="15120">MCGENVQIVTNYFPLASYLINEDHDDVIIIGGQYNRAQSIFLNPAPDSLGGYAGNWMFTSGKGLTEAGLYKTDMLTAVAEQQMLEQIDKLVVVVDSSKVGQRTGMLFCSTSKIDIVITGKNANAEVVKAIEAQGTQVILV</sequence>
<protein>
    <submittedName>
        <fullName evidence="2">Transcriptional repressor UlaR</fullName>
    </submittedName>
</protein>
<dbReference type="Proteomes" id="UP000041770">
    <property type="component" value="Unassembled WGS sequence"/>
</dbReference>
<reference evidence="2 3" key="1">
    <citation type="submission" date="2015-07" db="EMBL/GenBank/DDBJ databases">
        <authorList>
            <consortium name="Pathogen Informatics"/>
        </authorList>
    </citation>
    <scope>NUCLEOTIDE SEQUENCE [LARGE SCALE GENOMIC DNA]</scope>
    <source>
        <strain evidence="2 3">A316</strain>
    </source>
</reference>
<gene>
    <name evidence="2" type="primary">ulaR</name>
    <name evidence="2" type="ORF">ERS013200_02715</name>
</gene>